<comment type="catalytic activity">
    <reaction evidence="11">
        <text>GTP + H2O = GDP + phosphate + H(+)</text>
        <dbReference type="Rhea" id="RHEA:19669"/>
        <dbReference type="ChEBI" id="CHEBI:15377"/>
        <dbReference type="ChEBI" id="CHEBI:15378"/>
        <dbReference type="ChEBI" id="CHEBI:37565"/>
        <dbReference type="ChEBI" id="CHEBI:43474"/>
        <dbReference type="ChEBI" id="CHEBI:58189"/>
        <dbReference type="EC" id="3.6.5.4"/>
    </reaction>
</comment>
<dbReference type="InterPro" id="IPR000897">
    <property type="entry name" value="SRP54_GTPase_dom"/>
</dbReference>
<keyword evidence="14" id="KW-1185">Reference proteome</keyword>
<dbReference type="Pfam" id="PF00448">
    <property type="entry name" value="SRP54"/>
    <property type="match status" value="1"/>
</dbReference>
<comment type="subcellular location">
    <subcellularLocation>
        <location evidence="1">Cytoplasm</location>
    </subcellularLocation>
</comment>
<dbReference type="PANTHER" id="PTHR11564:SF5">
    <property type="entry name" value="SIGNAL RECOGNITION PARTICLE SUBUNIT SRP54"/>
    <property type="match status" value="1"/>
</dbReference>
<dbReference type="GO" id="GO:0003924">
    <property type="term" value="F:GTPase activity"/>
    <property type="evidence" value="ECO:0007669"/>
    <property type="project" value="InterPro"/>
</dbReference>
<proteinExistence type="inferred from homology"/>
<keyword evidence="3" id="KW-0963">Cytoplasm</keyword>
<protein>
    <recommendedName>
        <fullName evidence="10">signal-recognition-particle GTPase</fullName>
        <ecNumber evidence="10">3.6.5.4</ecNumber>
    </recommendedName>
</protein>
<evidence type="ECO:0000256" key="2">
    <source>
        <dbReference type="ARBA" id="ARBA00005450"/>
    </source>
</evidence>
<dbReference type="SUPFAM" id="SSF47446">
    <property type="entry name" value="Signal peptide-binding domain"/>
    <property type="match status" value="1"/>
</dbReference>
<evidence type="ECO:0000259" key="12">
    <source>
        <dbReference type="PROSITE" id="PS00300"/>
    </source>
</evidence>
<dbReference type="PROSITE" id="PS00300">
    <property type="entry name" value="SRP54"/>
    <property type="match status" value="1"/>
</dbReference>
<accession>A0A328PNH1</accession>
<dbReference type="SUPFAM" id="SSF47364">
    <property type="entry name" value="Domain of the SRP/SRP receptor G-proteins"/>
    <property type="match status" value="1"/>
</dbReference>
<evidence type="ECO:0000256" key="3">
    <source>
        <dbReference type="ARBA" id="ARBA00022490"/>
    </source>
</evidence>
<keyword evidence="4" id="KW-0547">Nucleotide-binding</keyword>
<dbReference type="InterPro" id="IPR004125">
    <property type="entry name" value="Signal_recog_particle_SRP54_M"/>
</dbReference>
<name>A0A328PNH1_9MOLU</name>
<dbReference type="GO" id="GO:0005525">
    <property type="term" value="F:GTP binding"/>
    <property type="evidence" value="ECO:0007669"/>
    <property type="project" value="UniProtKB-KW"/>
</dbReference>
<keyword evidence="9" id="KW-0687">Ribonucleoprotein</keyword>
<evidence type="ECO:0000256" key="11">
    <source>
        <dbReference type="ARBA" id="ARBA00048027"/>
    </source>
</evidence>
<dbReference type="SMART" id="SM00963">
    <property type="entry name" value="SRP54_N"/>
    <property type="match status" value="1"/>
</dbReference>
<dbReference type="AlphaFoldDB" id="A0A328PNH1"/>
<dbReference type="EMBL" id="QKVO01000001">
    <property type="protein sequence ID" value="RAO95265.1"/>
    <property type="molecule type" value="Genomic_DNA"/>
</dbReference>
<dbReference type="Gene3D" id="1.20.120.140">
    <property type="entry name" value="Signal recognition particle SRP54, nucleotide-binding domain"/>
    <property type="match status" value="1"/>
</dbReference>
<dbReference type="Pfam" id="PF02978">
    <property type="entry name" value="SRP_SPB"/>
    <property type="match status" value="1"/>
</dbReference>
<sequence length="458" mass="52122">MLLLSKILQKVLARKIKHNFLARVIGEKEMELIFEELKNEFIKADVNYEVVEQFFQEIKESLKEEKRLFMGKEEVQLELYQKIKDKLINSLGIEAEPLKLRKKGRDKFLLIGTNGSGKTTTVAKLAYYLKNKKGIETIETVSLDVNRVAAFEQLQQLVTPLGIKSHFIKELDGEGGLQEFEEQLKNREVNSILYDSGGVLPKDLEGLSYLKKLSSIVNPTETILVLDALAGQESLEIVKLFCESITVDSLIVTKSDSMSPLGAALSAHYFYKLPIKFLGEGESIEDLVVFYPDRIVSKLLGEGDVQSLAEKIEEKEIDTNVAEQSIYKFLKGKFDLGDLIIQLKEVKKLGSFGGLLKFFPHLSGLSEKLMSQSSVVEEEFAKWEVLIQSMTPYEKKNPKIIKAESSRRARIVRGSGRKVEELNRLINKWEQTKKKAEEIGQKMLNKQGDWTNIFEYLK</sequence>
<dbReference type="Pfam" id="PF02881">
    <property type="entry name" value="SRP54_N"/>
    <property type="match status" value="1"/>
</dbReference>
<evidence type="ECO:0000256" key="9">
    <source>
        <dbReference type="ARBA" id="ARBA00023274"/>
    </source>
</evidence>
<dbReference type="InterPro" id="IPR027417">
    <property type="entry name" value="P-loop_NTPase"/>
</dbReference>
<dbReference type="SUPFAM" id="SSF52540">
    <property type="entry name" value="P-loop containing nucleoside triphosphate hydrolases"/>
    <property type="match status" value="1"/>
</dbReference>
<evidence type="ECO:0000256" key="5">
    <source>
        <dbReference type="ARBA" id="ARBA00022801"/>
    </source>
</evidence>
<gene>
    <name evidence="13" type="ORF">DNK47_00165</name>
</gene>
<comment type="caution">
    <text evidence="13">The sequence shown here is derived from an EMBL/GenBank/DDBJ whole genome shotgun (WGS) entry which is preliminary data.</text>
</comment>
<feature type="domain" description="SRP54-type proteins GTP-binding" evidence="12">
    <location>
        <begin position="274"/>
        <end position="287"/>
    </location>
</feature>
<keyword evidence="6" id="KW-0694">RNA-binding</keyword>
<dbReference type="SMART" id="SM00962">
    <property type="entry name" value="SRP54"/>
    <property type="match status" value="1"/>
</dbReference>
<evidence type="ECO:0000256" key="10">
    <source>
        <dbReference type="ARBA" id="ARBA00035672"/>
    </source>
</evidence>
<dbReference type="InterPro" id="IPR013822">
    <property type="entry name" value="Signal_recog_particl_SRP54_hlx"/>
</dbReference>
<dbReference type="InterPro" id="IPR036225">
    <property type="entry name" value="SRP/SRP_N"/>
</dbReference>
<organism evidence="13 14">
    <name type="scientific">Mycoplasma wenyonii</name>
    <dbReference type="NCBI Taxonomy" id="65123"/>
    <lineage>
        <taxon>Bacteria</taxon>
        <taxon>Bacillati</taxon>
        <taxon>Mycoplasmatota</taxon>
        <taxon>Mollicutes</taxon>
        <taxon>Mycoplasmataceae</taxon>
        <taxon>Mycoplasma</taxon>
    </lineage>
</organism>
<dbReference type="GO" id="GO:0048500">
    <property type="term" value="C:signal recognition particle"/>
    <property type="evidence" value="ECO:0007669"/>
    <property type="project" value="InterPro"/>
</dbReference>
<reference evidence="14" key="1">
    <citation type="submission" date="2018-06" db="EMBL/GenBank/DDBJ databases">
        <authorList>
            <person name="Martinez Ocampo F."/>
            <person name="Quiroz Castaneda R.E."/>
            <person name="Rojas Lopez X."/>
        </authorList>
    </citation>
    <scope>NUCLEOTIDE SEQUENCE [LARGE SCALE GENOMIC DNA]</scope>
    <source>
        <strain evidence="14">INIFAP02</strain>
    </source>
</reference>
<dbReference type="Gene3D" id="1.10.260.30">
    <property type="entry name" value="Signal recognition particle, SRP54 subunit, M-domain"/>
    <property type="match status" value="1"/>
</dbReference>
<dbReference type="InterPro" id="IPR036891">
    <property type="entry name" value="Signal_recog_part_SRP54_M_sf"/>
</dbReference>
<comment type="similarity">
    <text evidence="2">Belongs to the GTP-binding SRP family. SRP54 subfamily.</text>
</comment>
<dbReference type="PANTHER" id="PTHR11564">
    <property type="entry name" value="SIGNAL RECOGNITION PARTICLE 54K PROTEIN SRP54"/>
    <property type="match status" value="1"/>
</dbReference>
<evidence type="ECO:0000313" key="13">
    <source>
        <dbReference type="EMBL" id="RAO95265.1"/>
    </source>
</evidence>
<dbReference type="Gene3D" id="3.40.50.300">
    <property type="entry name" value="P-loop containing nucleotide triphosphate hydrolases"/>
    <property type="match status" value="1"/>
</dbReference>
<keyword evidence="8" id="KW-0733">Signal recognition particle</keyword>
<evidence type="ECO:0000256" key="4">
    <source>
        <dbReference type="ARBA" id="ARBA00022741"/>
    </source>
</evidence>
<dbReference type="OrthoDB" id="9804720at2"/>
<dbReference type="GO" id="GO:0006614">
    <property type="term" value="P:SRP-dependent cotranslational protein targeting to membrane"/>
    <property type="evidence" value="ECO:0007669"/>
    <property type="project" value="InterPro"/>
</dbReference>
<dbReference type="EC" id="3.6.5.4" evidence="10"/>
<dbReference type="Proteomes" id="UP000249762">
    <property type="component" value="Unassembled WGS sequence"/>
</dbReference>
<keyword evidence="5" id="KW-0378">Hydrolase</keyword>
<dbReference type="GO" id="GO:0008312">
    <property type="term" value="F:7S RNA binding"/>
    <property type="evidence" value="ECO:0007669"/>
    <property type="project" value="InterPro"/>
</dbReference>
<dbReference type="InterPro" id="IPR042101">
    <property type="entry name" value="SRP54_N_sf"/>
</dbReference>
<evidence type="ECO:0000313" key="14">
    <source>
        <dbReference type="Proteomes" id="UP000249762"/>
    </source>
</evidence>
<keyword evidence="7" id="KW-0342">GTP-binding</keyword>
<dbReference type="InterPro" id="IPR022941">
    <property type="entry name" value="SRP54"/>
</dbReference>
<evidence type="ECO:0000256" key="6">
    <source>
        <dbReference type="ARBA" id="ARBA00022884"/>
    </source>
</evidence>
<evidence type="ECO:0000256" key="7">
    <source>
        <dbReference type="ARBA" id="ARBA00023134"/>
    </source>
</evidence>
<evidence type="ECO:0000256" key="8">
    <source>
        <dbReference type="ARBA" id="ARBA00023135"/>
    </source>
</evidence>
<evidence type="ECO:0000256" key="1">
    <source>
        <dbReference type="ARBA" id="ARBA00004496"/>
    </source>
</evidence>